<sequence>MGSDAIPPVHGTVRVRDVVREVVAEVAPEELAVVAGLARLDDAAVVRRLERGGGRREPLGFGLGEIATMAAPVVWLVLDQTARQLGDAAANGAVTGARSLLRRVFRRRGPEVTVPALTPGQLAEVHRRVREMAAQRGFDEEHAEAIADAVVARLALTASEEQTSRDGPLDPSPEGGEPPQE</sequence>
<dbReference type="EMBL" id="LJSN01000002">
    <property type="protein sequence ID" value="PNE40669.1"/>
    <property type="molecule type" value="Genomic_DNA"/>
</dbReference>
<name>A0A2N8PI18_STRNR</name>
<evidence type="ECO:0000313" key="3">
    <source>
        <dbReference type="Proteomes" id="UP000236047"/>
    </source>
</evidence>
<accession>A0A2N8PI18</accession>
<evidence type="ECO:0000313" key="2">
    <source>
        <dbReference type="EMBL" id="PNE40669.1"/>
    </source>
</evidence>
<dbReference type="RefSeq" id="WP_258017608.1">
    <property type="nucleotide sequence ID" value="NZ_LJSN01000002.1"/>
</dbReference>
<evidence type="ECO:0000256" key="1">
    <source>
        <dbReference type="SAM" id="MobiDB-lite"/>
    </source>
</evidence>
<protein>
    <submittedName>
        <fullName evidence="2">Uncharacterized protein</fullName>
    </submittedName>
</protein>
<gene>
    <name evidence="2" type="ORF">AOB60_07460</name>
</gene>
<dbReference type="Proteomes" id="UP000236047">
    <property type="component" value="Unassembled WGS sequence"/>
</dbReference>
<dbReference type="AlphaFoldDB" id="A0A2N8PI18"/>
<feature type="region of interest" description="Disordered" evidence="1">
    <location>
        <begin position="157"/>
        <end position="181"/>
    </location>
</feature>
<comment type="caution">
    <text evidence="2">The sequence shown here is derived from an EMBL/GenBank/DDBJ whole genome shotgun (WGS) entry which is preliminary data.</text>
</comment>
<keyword evidence="3" id="KW-1185">Reference proteome</keyword>
<proteinExistence type="predicted"/>
<organism evidence="2 3">
    <name type="scientific">Streptomyces noursei</name>
    <name type="common">Streptomyces albulus</name>
    <dbReference type="NCBI Taxonomy" id="1971"/>
    <lineage>
        <taxon>Bacteria</taxon>
        <taxon>Bacillati</taxon>
        <taxon>Actinomycetota</taxon>
        <taxon>Actinomycetes</taxon>
        <taxon>Kitasatosporales</taxon>
        <taxon>Streptomycetaceae</taxon>
        <taxon>Streptomyces</taxon>
    </lineage>
</organism>
<reference evidence="3" key="1">
    <citation type="submission" date="2015-09" db="EMBL/GenBank/DDBJ databases">
        <authorList>
            <person name="Graham D.E."/>
            <person name="Mahan K.M."/>
            <person name="Klingeman D.M."/>
            <person name="Fida T."/>
            <person name="Giannone R.J."/>
            <person name="Hettich R.L."/>
            <person name="Parry R.J."/>
            <person name="Spain J.C."/>
        </authorList>
    </citation>
    <scope>NUCLEOTIDE SEQUENCE [LARGE SCALE GENOMIC DNA]</scope>
    <source>
        <strain evidence="3">JCM 4701</strain>
    </source>
</reference>